<dbReference type="EMBL" id="APJO01001130">
    <property type="protein sequence ID" value="KFM22516.1"/>
    <property type="molecule type" value="Genomic_DNA"/>
</dbReference>
<feature type="region of interest" description="Disordered" evidence="11">
    <location>
        <begin position="1"/>
        <end position="61"/>
    </location>
</feature>
<keyword evidence="9" id="KW-0030">Aminoacyl-tRNA synthetase</keyword>
<name>A0A087S9W2_AUXPR</name>
<keyword evidence="4" id="KW-0963">Cytoplasm</keyword>
<sequence length="465" mass="51859">MRSRGFWSVQVPSEGRSEAEKAAKKAAKAAAKAQKEAEKAAKAASRGQKQASVTEADPNDPLASQYGDVELVQSQTISGNVWTKVEKLDPSIEGTTVLVRARVQTVRGKGKSAFLVLRQELATVQAVLFVDDNCQQRHGQVELKVTAIRCVARAGPLPFEIADAARGAEAISKATEAGEQVVTVLQDTRLDNRIIDLRTPANHSIFRVQSAVTQLFREFLLKEDFVEIHTPKLLGGASEGGASVFKLDYMGQPACLAQSPQFYKQMAICSDLPRVFEVGPVFRAENSYTHRHLCEFTGLDMEMTINESYHEVLDVVDRLFHTMFEVDPFGDLNTELERVLGKIVAEKYNTDFYILHRYPSAIRPFYTMPCKDDERYSCSYDIFIRGEEIISGAQRIHDPSLLERRAKECGIPVETIQAYVDSFKYGAWPHGGIGVGMERVVMLFCGLDNVRKTSMFPRDPKRLAP</sequence>
<dbReference type="InterPro" id="IPR002312">
    <property type="entry name" value="Asp/Asn-tRNA-synth_IIb"/>
</dbReference>
<keyword evidence="7" id="KW-0067">ATP-binding</keyword>
<dbReference type="eggNOG" id="KOG0556">
    <property type="taxonomic scope" value="Eukaryota"/>
</dbReference>
<dbReference type="SUPFAM" id="SSF50249">
    <property type="entry name" value="Nucleic acid-binding proteins"/>
    <property type="match status" value="1"/>
</dbReference>
<evidence type="ECO:0000256" key="8">
    <source>
        <dbReference type="ARBA" id="ARBA00022917"/>
    </source>
</evidence>
<evidence type="ECO:0000256" key="9">
    <source>
        <dbReference type="ARBA" id="ARBA00023146"/>
    </source>
</evidence>
<dbReference type="GO" id="GO:0004815">
    <property type="term" value="F:aspartate-tRNA ligase activity"/>
    <property type="evidence" value="ECO:0007669"/>
    <property type="project" value="UniProtKB-EC"/>
</dbReference>
<dbReference type="Gene3D" id="2.40.50.140">
    <property type="entry name" value="Nucleic acid-binding proteins"/>
    <property type="match status" value="1"/>
</dbReference>
<dbReference type="GeneID" id="23611437"/>
<feature type="domain" description="Aminoacyl-transfer RNA synthetases class-II family profile" evidence="12">
    <location>
        <begin position="206"/>
        <end position="465"/>
    </location>
</feature>
<dbReference type="OrthoDB" id="372395at2759"/>
<dbReference type="GO" id="GO:0003723">
    <property type="term" value="F:RNA binding"/>
    <property type="evidence" value="ECO:0007669"/>
    <property type="project" value="TreeGrafter"/>
</dbReference>
<comment type="subcellular location">
    <subcellularLocation>
        <location evidence="1">Cytoplasm</location>
    </subcellularLocation>
</comment>
<dbReference type="RefSeq" id="XP_011401383.1">
    <property type="nucleotide sequence ID" value="XM_011403081.1"/>
</dbReference>
<organism evidence="13 14">
    <name type="scientific">Auxenochlorella protothecoides</name>
    <name type="common">Green microalga</name>
    <name type="synonym">Chlorella protothecoides</name>
    <dbReference type="NCBI Taxonomy" id="3075"/>
    <lineage>
        <taxon>Eukaryota</taxon>
        <taxon>Viridiplantae</taxon>
        <taxon>Chlorophyta</taxon>
        <taxon>core chlorophytes</taxon>
        <taxon>Trebouxiophyceae</taxon>
        <taxon>Chlorellales</taxon>
        <taxon>Chlorellaceae</taxon>
        <taxon>Auxenochlorella</taxon>
    </lineage>
</organism>
<dbReference type="EC" id="6.1.1.12" evidence="3"/>
<evidence type="ECO:0000256" key="3">
    <source>
        <dbReference type="ARBA" id="ARBA00012841"/>
    </source>
</evidence>
<comment type="catalytic activity">
    <reaction evidence="10">
        <text>tRNA(Asp) + L-aspartate + ATP = L-aspartyl-tRNA(Asp) + AMP + diphosphate</text>
        <dbReference type="Rhea" id="RHEA:19649"/>
        <dbReference type="Rhea" id="RHEA-COMP:9660"/>
        <dbReference type="Rhea" id="RHEA-COMP:9678"/>
        <dbReference type="ChEBI" id="CHEBI:29991"/>
        <dbReference type="ChEBI" id="CHEBI:30616"/>
        <dbReference type="ChEBI" id="CHEBI:33019"/>
        <dbReference type="ChEBI" id="CHEBI:78442"/>
        <dbReference type="ChEBI" id="CHEBI:78516"/>
        <dbReference type="ChEBI" id="CHEBI:456215"/>
        <dbReference type="EC" id="6.1.1.12"/>
    </reaction>
</comment>
<comment type="similarity">
    <text evidence="2">Belongs to the class-II aminoacyl-tRNA synthetase family. Type 2 subfamily.</text>
</comment>
<evidence type="ECO:0000313" key="14">
    <source>
        <dbReference type="Proteomes" id="UP000028924"/>
    </source>
</evidence>
<dbReference type="STRING" id="3075.A0A087S9W2"/>
<evidence type="ECO:0000256" key="6">
    <source>
        <dbReference type="ARBA" id="ARBA00022741"/>
    </source>
</evidence>
<evidence type="ECO:0000256" key="1">
    <source>
        <dbReference type="ARBA" id="ARBA00004496"/>
    </source>
</evidence>
<dbReference type="SUPFAM" id="SSF55681">
    <property type="entry name" value="Class II aaRS and biotin synthetases"/>
    <property type="match status" value="1"/>
</dbReference>
<dbReference type="Gene3D" id="3.30.930.10">
    <property type="entry name" value="Bira Bifunctional Protein, Domain 2"/>
    <property type="match status" value="2"/>
</dbReference>
<dbReference type="AlphaFoldDB" id="A0A087S9W2"/>
<evidence type="ECO:0000256" key="10">
    <source>
        <dbReference type="ARBA" id="ARBA00047904"/>
    </source>
</evidence>
<gene>
    <name evidence="13" type="ORF">F751_0046</name>
</gene>
<dbReference type="KEGG" id="apro:F751_0046"/>
<dbReference type="GO" id="GO:0005829">
    <property type="term" value="C:cytosol"/>
    <property type="evidence" value="ECO:0007669"/>
    <property type="project" value="TreeGrafter"/>
</dbReference>
<keyword evidence="14" id="KW-1185">Reference proteome</keyword>
<evidence type="ECO:0000256" key="11">
    <source>
        <dbReference type="SAM" id="MobiDB-lite"/>
    </source>
</evidence>
<protein>
    <recommendedName>
        <fullName evidence="3">aspartate--tRNA ligase</fullName>
        <ecNumber evidence="3">6.1.1.12</ecNumber>
    </recommendedName>
</protein>
<keyword evidence="5 13" id="KW-0436">Ligase</keyword>
<dbReference type="InterPro" id="IPR012340">
    <property type="entry name" value="NA-bd_OB-fold"/>
</dbReference>
<dbReference type="PANTHER" id="PTHR43450:SF1">
    <property type="entry name" value="ASPARTATE--TRNA LIGASE, CYTOPLASMIC"/>
    <property type="match status" value="1"/>
</dbReference>
<comment type="caution">
    <text evidence="13">The sequence shown here is derived from an EMBL/GenBank/DDBJ whole genome shotgun (WGS) entry which is preliminary data.</text>
</comment>
<dbReference type="PROSITE" id="PS50862">
    <property type="entry name" value="AA_TRNA_LIGASE_II"/>
    <property type="match status" value="1"/>
</dbReference>
<reference evidence="13 14" key="1">
    <citation type="journal article" date="2014" name="BMC Genomics">
        <title>Oil accumulation mechanisms of the oleaginous microalga Chlorella protothecoides revealed through its genome, transcriptomes, and proteomes.</title>
        <authorList>
            <person name="Gao C."/>
            <person name="Wang Y."/>
            <person name="Shen Y."/>
            <person name="Yan D."/>
            <person name="He X."/>
            <person name="Dai J."/>
            <person name="Wu Q."/>
        </authorList>
    </citation>
    <scope>NUCLEOTIDE SEQUENCE [LARGE SCALE GENOMIC DNA]</scope>
    <source>
        <strain evidence="13 14">0710</strain>
    </source>
</reference>
<dbReference type="PANTHER" id="PTHR43450">
    <property type="entry name" value="ASPARTYL-TRNA SYNTHETASE"/>
    <property type="match status" value="1"/>
</dbReference>
<dbReference type="GO" id="GO:0006422">
    <property type="term" value="P:aspartyl-tRNA aminoacylation"/>
    <property type="evidence" value="ECO:0007669"/>
    <property type="project" value="InterPro"/>
</dbReference>
<keyword evidence="6" id="KW-0547">Nucleotide-binding</keyword>
<proteinExistence type="inferred from homology"/>
<dbReference type="Pfam" id="PF00152">
    <property type="entry name" value="tRNA-synt_2"/>
    <property type="match status" value="2"/>
</dbReference>
<keyword evidence="8" id="KW-0648">Protein biosynthesis</keyword>
<dbReference type="InterPro" id="IPR004364">
    <property type="entry name" value="Aa-tRNA-synt_II"/>
</dbReference>
<dbReference type="GO" id="GO:0005524">
    <property type="term" value="F:ATP binding"/>
    <property type="evidence" value="ECO:0007669"/>
    <property type="project" value="UniProtKB-KW"/>
</dbReference>
<dbReference type="GO" id="GO:0017101">
    <property type="term" value="C:aminoacyl-tRNA synthetase multienzyme complex"/>
    <property type="evidence" value="ECO:0007669"/>
    <property type="project" value="TreeGrafter"/>
</dbReference>
<dbReference type="PRINTS" id="PR01042">
    <property type="entry name" value="TRNASYNTHASP"/>
</dbReference>
<dbReference type="InterPro" id="IPR045864">
    <property type="entry name" value="aa-tRNA-synth_II/BPL/LPL"/>
</dbReference>
<evidence type="ECO:0000256" key="5">
    <source>
        <dbReference type="ARBA" id="ARBA00022598"/>
    </source>
</evidence>
<evidence type="ECO:0000256" key="7">
    <source>
        <dbReference type="ARBA" id="ARBA00022840"/>
    </source>
</evidence>
<dbReference type="InterPro" id="IPR006195">
    <property type="entry name" value="aa-tRNA-synth_II"/>
</dbReference>
<dbReference type="Proteomes" id="UP000028924">
    <property type="component" value="Unassembled WGS sequence"/>
</dbReference>
<evidence type="ECO:0000256" key="4">
    <source>
        <dbReference type="ARBA" id="ARBA00022490"/>
    </source>
</evidence>
<evidence type="ECO:0000256" key="2">
    <source>
        <dbReference type="ARBA" id="ARBA00005312"/>
    </source>
</evidence>
<accession>A0A087S9W2</accession>
<evidence type="ECO:0000259" key="12">
    <source>
        <dbReference type="PROSITE" id="PS50862"/>
    </source>
</evidence>
<dbReference type="CDD" id="cd00776">
    <property type="entry name" value="AsxRS_core"/>
    <property type="match status" value="1"/>
</dbReference>
<dbReference type="InterPro" id="IPR004523">
    <property type="entry name" value="Asp-tRNA_synthase_2"/>
</dbReference>
<evidence type="ECO:0000313" key="13">
    <source>
        <dbReference type="EMBL" id="KFM22516.1"/>
    </source>
</evidence>